<feature type="compositionally biased region" description="Acidic residues" evidence="7">
    <location>
        <begin position="445"/>
        <end position="454"/>
    </location>
</feature>
<dbReference type="Pfam" id="PF00067">
    <property type="entry name" value="p450"/>
    <property type="match status" value="1"/>
</dbReference>
<keyword evidence="3 5" id="KW-0479">Metal-binding</keyword>
<dbReference type="InterPro" id="IPR002403">
    <property type="entry name" value="Cyt_P450_E_grp-IV"/>
</dbReference>
<organism evidence="8 9">
    <name type="scientific">Periconia macrospinosa</name>
    <dbReference type="NCBI Taxonomy" id="97972"/>
    <lineage>
        <taxon>Eukaryota</taxon>
        <taxon>Fungi</taxon>
        <taxon>Dikarya</taxon>
        <taxon>Ascomycota</taxon>
        <taxon>Pezizomycotina</taxon>
        <taxon>Dothideomycetes</taxon>
        <taxon>Pleosporomycetidae</taxon>
        <taxon>Pleosporales</taxon>
        <taxon>Massarineae</taxon>
        <taxon>Periconiaceae</taxon>
        <taxon>Periconia</taxon>
    </lineage>
</organism>
<evidence type="ECO:0000256" key="5">
    <source>
        <dbReference type="PIRSR" id="PIRSR602403-1"/>
    </source>
</evidence>
<dbReference type="InterPro" id="IPR036396">
    <property type="entry name" value="Cyt_P450_sf"/>
</dbReference>
<dbReference type="GO" id="GO:0016705">
    <property type="term" value="F:oxidoreductase activity, acting on paired donors, with incorporation or reduction of molecular oxygen"/>
    <property type="evidence" value="ECO:0007669"/>
    <property type="project" value="InterPro"/>
</dbReference>
<keyword evidence="4 5" id="KW-0408">Iron</keyword>
<keyword evidence="9" id="KW-1185">Reference proteome</keyword>
<evidence type="ECO:0000256" key="3">
    <source>
        <dbReference type="ARBA" id="ARBA00022723"/>
    </source>
</evidence>
<dbReference type="OrthoDB" id="1470350at2759"/>
<dbReference type="PANTHER" id="PTHR47582:SF1">
    <property type="entry name" value="P450, PUTATIVE (EUROFUNG)-RELATED"/>
    <property type="match status" value="1"/>
</dbReference>
<dbReference type="InterPro" id="IPR017972">
    <property type="entry name" value="Cyt_P450_CS"/>
</dbReference>
<dbReference type="InterPro" id="IPR001128">
    <property type="entry name" value="Cyt_P450"/>
</dbReference>
<accession>A0A2V1DA87</accession>
<evidence type="ECO:0000256" key="6">
    <source>
        <dbReference type="RuleBase" id="RU000461"/>
    </source>
</evidence>
<keyword evidence="6" id="KW-0503">Monooxygenase</keyword>
<evidence type="ECO:0000256" key="2">
    <source>
        <dbReference type="ARBA" id="ARBA00010617"/>
    </source>
</evidence>
<dbReference type="GO" id="GO:0005506">
    <property type="term" value="F:iron ion binding"/>
    <property type="evidence" value="ECO:0007669"/>
    <property type="project" value="InterPro"/>
</dbReference>
<evidence type="ECO:0000256" key="1">
    <source>
        <dbReference type="ARBA" id="ARBA00001971"/>
    </source>
</evidence>
<protein>
    <submittedName>
        <fullName evidence="8">Cytochrome P450</fullName>
    </submittedName>
</protein>
<dbReference type="PANTHER" id="PTHR47582">
    <property type="entry name" value="P450, PUTATIVE (EUROFUNG)-RELATED"/>
    <property type="match status" value="1"/>
</dbReference>
<dbReference type="EMBL" id="KZ805510">
    <property type="protein sequence ID" value="PVH95037.1"/>
    <property type="molecule type" value="Genomic_DNA"/>
</dbReference>
<dbReference type="PRINTS" id="PR00465">
    <property type="entry name" value="EP450IV"/>
</dbReference>
<dbReference type="AlphaFoldDB" id="A0A2V1DA87"/>
<feature type="binding site" description="axial binding residue" evidence="5">
    <location>
        <position position="481"/>
    </location>
    <ligand>
        <name>heme</name>
        <dbReference type="ChEBI" id="CHEBI:30413"/>
    </ligand>
    <ligandPart>
        <name>Fe</name>
        <dbReference type="ChEBI" id="CHEBI:18248"/>
    </ligandPart>
</feature>
<dbReference type="GO" id="GO:0020037">
    <property type="term" value="F:heme binding"/>
    <property type="evidence" value="ECO:0007669"/>
    <property type="project" value="InterPro"/>
</dbReference>
<sequence>MLDASAALAGAAFLLVTVYLALLVHLRVVTQDPREPPLVETRLPYITPLLNLVNARYFSRIRRSKHPDLPIYTLRLPGTRIYVLNSTKLVASTQRHPKNFTFQAIQDKFAHLVCNLSPTAVEAQKREFHAWINGGTYVASPSHAAFKELLPGKSLDDMNRKMVAALGRECDFWAGDGREGVERNLFEWVKEVVTVAVTEGVYGAANPYRREEVRNHFWTYNAGVGKLSMGAGLGKLLARDSLQSRAYLASIFQNYYSQNHHLDASGLTFQRYAWHRSRGFSLLDTSNMEVGHGIAILSNTVPTAFWLLVRIFSSPSILSAIRAELSPYITTTTETTTIPPDEATTTATTVAPVVVRRKTLDVSQITTTPHTACPLLHSTLKETMRVHGKGVGVRGVLHDHVLDGKYLLRANSIVLIPSTIQHFDPQNYGPDAAAFRHDRFAEADYDDGADDDDGGAGQRRRPKKRLNGTAFRGFGGGSTLCPGRHFAVTGILAFVAMVVCRFEVGPVVGGREEEGGTEGEWVVPSAEKADLTKVMPCPDFDVRVRVRRREGEEGVGWCWGFNGGGSENEGGGRGGGG</sequence>
<feature type="region of interest" description="Disordered" evidence="7">
    <location>
        <begin position="445"/>
        <end position="467"/>
    </location>
</feature>
<evidence type="ECO:0000256" key="4">
    <source>
        <dbReference type="ARBA" id="ARBA00023004"/>
    </source>
</evidence>
<dbReference type="Proteomes" id="UP000244855">
    <property type="component" value="Unassembled WGS sequence"/>
</dbReference>
<evidence type="ECO:0000313" key="8">
    <source>
        <dbReference type="EMBL" id="PVH95037.1"/>
    </source>
</evidence>
<dbReference type="GO" id="GO:0004497">
    <property type="term" value="F:monooxygenase activity"/>
    <property type="evidence" value="ECO:0007669"/>
    <property type="project" value="UniProtKB-KW"/>
</dbReference>
<keyword evidence="5 6" id="KW-0349">Heme</keyword>
<comment type="similarity">
    <text evidence="2 6">Belongs to the cytochrome P450 family.</text>
</comment>
<comment type="cofactor">
    <cofactor evidence="1 5">
        <name>heme</name>
        <dbReference type="ChEBI" id="CHEBI:30413"/>
    </cofactor>
</comment>
<dbReference type="InterPro" id="IPR053007">
    <property type="entry name" value="CYP450_monoxygenase_sec-met"/>
</dbReference>
<gene>
    <name evidence="8" type="ORF">DM02DRAFT_691694</name>
</gene>
<reference evidence="8 9" key="1">
    <citation type="journal article" date="2018" name="Sci. Rep.">
        <title>Comparative genomics provides insights into the lifestyle and reveals functional heterogeneity of dark septate endophytic fungi.</title>
        <authorList>
            <person name="Knapp D.G."/>
            <person name="Nemeth J.B."/>
            <person name="Barry K."/>
            <person name="Hainaut M."/>
            <person name="Henrissat B."/>
            <person name="Johnson J."/>
            <person name="Kuo A."/>
            <person name="Lim J.H.P."/>
            <person name="Lipzen A."/>
            <person name="Nolan M."/>
            <person name="Ohm R.A."/>
            <person name="Tamas L."/>
            <person name="Grigoriev I.V."/>
            <person name="Spatafora J.W."/>
            <person name="Nagy L.G."/>
            <person name="Kovacs G.M."/>
        </authorList>
    </citation>
    <scope>NUCLEOTIDE SEQUENCE [LARGE SCALE GENOMIC DNA]</scope>
    <source>
        <strain evidence="8 9">DSE2036</strain>
    </source>
</reference>
<dbReference type="STRING" id="97972.A0A2V1DA87"/>
<evidence type="ECO:0000313" key="9">
    <source>
        <dbReference type="Proteomes" id="UP000244855"/>
    </source>
</evidence>
<name>A0A2V1DA87_9PLEO</name>
<dbReference type="PROSITE" id="PS00086">
    <property type="entry name" value="CYTOCHROME_P450"/>
    <property type="match status" value="1"/>
</dbReference>
<evidence type="ECO:0000256" key="7">
    <source>
        <dbReference type="SAM" id="MobiDB-lite"/>
    </source>
</evidence>
<dbReference type="Gene3D" id="1.10.630.10">
    <property type="entry name" value="Cytochrome P450"/>
    <property type="match status" value="1"/>
</dbReference>
<dbReference type="CDD" id="cd11040">
    <property type="entry name" value="CYP7_CYP8-like"/>
    <property type="match status" value="1"/>
</dbReference>
<dbReference type="SUPFAM" id="SSF48264">
    <property type="entry name" value="Cytochrome P450"/>
    <property type="match status" value="1"/>
</dbReference>
<proteinExistence type="inferred from homology"/>
<keyword evidence="6" id="KW-0560">Oxidoreductase</keyword>